<feature type="compositionally biased region" description="Low complexity" evidence="1">
    <location>
        <begin position="935"/>
        <end position="950"/>
    </location>
</feature>
<evidence type="ECO:0000313" key="3">
    <source>
        <dbReference type="EMBL" id="CAJ0775846.1"/>
    </source>
</evidence>
<reference evidence="3 4" key="1">
    <citation type="submission" date="2023-07" db="EMBL/GenBank/DDBJ databases">
        <authorList>
            <person name="Peeters C."/>
        </authorList>
    </citation>
    <scope>NUCLEOTIDE SEQUENCE [LARGE SCALE GENOMIC DNA]</scope>
    <source>
        <strain evidence="3 4">LMG 18096</strain>
    </source>
</reference>
<dbReference type="RefSeq" id="WP_316683230.1">
    <property type="nucleotide sequence ID" value="NZ_CATZAT010000001.1"/>
</dbReference>
<dbReference type="EMBL" id="CATZAT010000001">
    <property type="protein sequence ID" value="CAJ0775846.1"/>
    <property type="molecule type" value="Genomic_DNA"/>
</dbReference>
<dbReference type="PANTHER" id="PTHR21115:SF0">
    <property type="entry name" value="GH06117P-RELATED"/>
    <property type="match status" value="1"/>
</dbReference>
<dbReference type="PANTHER" id="PTHR21115">
    <property type="entry name" value="GH06117P-RELATED"/>
    <property type="match status" value="1"/>
</dbReference>
<name>A0ABC8Q5V1_9RALS</name>
<comment type="caution">
    <text evidence="3">The sequence shown here is derived from an EMBL/GenBank/DDBJ whole genome shotgun (WGS) entry which is preliminary data.</text>
</comment>
<protein>
    <recommendedName>
        <fullName evidence="2">DUF4781 domain-containing protein</fullName>
    </recommendedName>
</protein>
<accession>A0ABC8Q5V1</accession>
<organism evidence="3 4">
    <name type="scientific">Ralstonia holmesii</name>
    <dbReference type="NCBI Taxonomy" id="3058602"/>
    <lineage>
        <taxon>Bacteria</taxon>
        <taxon>Pseudomonadati</taxon>
        <taxon>Pseudomonadota</taxon>
        <taxon>Betaproteobacteria</taxon>
        <taxon>Burkholderiales</taxon>
        <taxon>Burkholderiaceae</taxon>
        <taxon>Ralstonia</taxon>
    </lineage>
</organism>
<evidence type="ECO:0000256" key="1">
    <source>
        <dbReference type="SAM" id="MobiDB-lite"/>
    </source>
</evidence>
<sequence>MPAFVETNGRLVYYRPQLYPLPPSPQQRQTVADAKAKTDQDITTVRSDINGASGASADGTSLDTSLPNLMAAVANELRLNADLAPPGGETKAIEDAAAAIKQRAPDAKWLGEVVDDAKNGVEQQDASQRNAAEKRDAVLDAQDSLQSALAVKVTNRTIAEEKQASVSDAQSKLDQAVKNFKDALGTELSEYEKFGTADDLKAANDAVSQLSAAHPEWDTASLDMARVIAVRHAIQYQVDHVNPNDPKLSPDLQAVAKNDPVTFACEQLLAPYKNDKDAFGIAEFVGSVSFDVRVSNTKTLVDQRMSAGDANGALKALSINMNAVSFSQTSPEARQELFQQAGEKYFGANSAYFNQQIGNLTSVYKYNPDDSDATQRLAYDDTVKLDAVGQWMKALAKDAPPEVAANLLQTVEGRFNDNGHWFQNNAGQLRTGIAHGTDFYGGLSLTALAADTPSFRDTQPSTAHAQQVADWLTSNRQANAYLDTLGASGSVSGSSDWAPITNAVGDTQATSLTTALLAHRAALPEADAFQHAFDLGKQTVQKKQAAADYDAFQSNVDAGLTSIFGQMSTATFGRDTPIFDGKSHVFNAPGADAQLGNFIGASLMVQADNSAAQDSGDINTAWFTNKNSTKIIDEVRKAIREAGGTDGTVTAIPIAYVDKSTGVAPTALFKVVNKQSGKITYVDDRGTQYDDIKDFRHNNALADGGTIYVPNDANGALTLNAKGVPDVAHLSAHVTTGWQRVRHGLDFVFGVATISAGVVLVAGTGGAATPIAGGVMAAGAGWAIGESVDRLTTLSEHGRSISPFDPEARADWLTIAVSVAGEGSLAAGGVRSIAGSAEAAGGLRGMTPLIVNSNAFRVGAKGADLTAGLGGAFMTGDQALTLMKYGDKMSGEAKAEAVLLLGLGLGGAGLAVRGGGMTGTTSGGEFDPAVGARLPSESTDAADASTSSPSRQELLEQASTAMRNFISGAGARIGGAPDPAIDQISSDGIVLRPGNALGQLSRYAGLDDGTRAFSLDRSAEGKQGSQPPSLDFVLRLDDKTQRELPGIVDIVDDNVELGPDETGKSATEALRRGKYQRVFTLDSLVAHADVLSDMRHALLNDYRPDAIIGLERGGAFVADTVTTGSPDLASRVVKVQKVKAGDVAPAGLSGSSDDPTTPANMIAMKQAVEDQIRAGKKRFAFTEVYFSGTAVNTIYKYVIKPLSEQYPDCQFKGFWLHEGTPDEAKAALQGTDGLRENSEVFSTPFILGEDVEDVLSYNSSHPLFIADVNNEGKTLNMDVLRPNPGETTRELLIRILRESGKG</sequence>
<keyword evidence="4" id="KW-1185">Reference proteome</keyword>
<proteinExistence type="predicted"/>
<feature type="domain" description="DUF4781" evidence="2">
    <location>
        <begin position="673"/>
        <end position="829"/>
    </location>
</feature>
<dbReference type="Proteomes" id="UP001189663">
    <property type="component" value="Unassembled WGS sequence"/>
</dbReference>
<feature type="region of interest" description="Disordered" evidence="1">
    <location>
        <begin position="919"/>
        <end position="953"/>
    </location>
</feature>
<gene>
    <name evidence="3" type="ORF">LMG18096_00468</name>
</gene>
<evidence type="ECO:0000259" key="2">
    <source>
        <dbReference type="Pfam" id="PF16013"/>
    </source>
</evidence>
<dbReference type="Pfam" id="PF16013">
    <property type="entry name" value="DUF4781"/>
    <property type="match status" value="1"/>
</dbReference>
<dbReference type="InterPro" id="IPR031962">
    <property type="entry name" value="DUF4781"/>
</dbReference>
<evidence type="ECO:0000313" key="4">
    <source>
        <dbReference type="Proteomes" id="UP001189663"/>
    </source>
</evidence>